<sequence>MAKHSTLVFALGLPINQADVLLKSHTDVGS</sequence>
<proteinExistence type="predicted"/>
<keyword evidence="2" id="KW-1185">Reference proteome</keyword>
<dbReference type="RefSeq" id="XP_018759087.1">
    <property type="nucleotide sequence ID" value="XM_018900760.1"/>
</dbReference>
<reference evidence="1 2" key="1">
    <citation type="journal article" date="2010" name="Nature">
        <title>Comparative genomics reveals mobile pathogenicity chromosomes in Fusarium.</title>
        <authorList>
            <person name="Ma L.J."/>
            <person name="van der Does H.C."/>
            <person name="Borkovich K.A."/>
            <person name="Coleman J.J."/>
            <person name="Daboussi M.J."/>
            <person name="Di Pietro A."/>
            <person name="Dufresne M."/>
            <person name="Freitag M."/>
            <person name="Grabherr M."/>
            <person name="Henrissat B."/>
            <person name="Houterman P.M."/>
            <person name="Kang S."/>
            <person name="Shim W.B."/>
            <person name="Woloshuk C."/>
            <person name="Xie X."/>
            <person name="Xu J.R."/>
            <person name="Antoniw J."/>
            <person name="Baker S.E."/>
            <person name="Bluhm B.H."/>
            <person name="Breakspear A."/>
            <person name="Brown D.W."/>
            <person name="Butchko R.A."/>
            <person name="Chapman S."/>
            <person name="Coulson R."/>
            <person name="Coutinho P.M."/>
            <person name="Danchin E.G."/>
            <person name="Diener A."/>
            <person name="Gale L.R."/>
            <person name="Gardiner D.M."/>
            <person name="Goff S."/>
            <person name="Hammond-Kosack K.E."/>
            <person name="Hilburn K."/>
            <person name="Hua-Van A."/>
            <person name="Jonkers W."/>
            <person name="Kazan K."/>
            <person name="Kodira C.D."/>
            <person name="Koehrsen M."/>
            <person name="Kumar L."/>
            <person name="Lee Y.H."/>
            <person name="Li L."/>
            <person name="Manners J.M."/>
            <person name="Miranda-Saavedra D."/>
            <person name="Mukherjee M."/>
            <person name="Park G."/>
            <person name="Park J."/>
            <person name="Park S.Y."/>
            <person name="Proctor R.H."/>
            <person name="Regev A."/>
            <person name="Ruiz-Roldan M.C."/>
            <person name="Sain D."/>
            <person name="Sakthikumar S."/>
            <person name="Sykes S."/>
            <person name="Schwartz D.C."/>
            <person name="Turgeon B.G."/>
            <person name="Wapinski I."/>
            <person name="Yoder O."/>
            <person name="Young S."/>
            <person name="Zeng Q."/>
            <person name="Zhou S."/>
            <person name="Galagan J."/>
            <person name="Cuomo C.A."/>
            <person name="Kistler H.C."/>
            <person name="Rep M."/>
        </authorList>
    </citation>
    <scope>NUCLEOTIDE SEQUENCE [LARGE SCALE GENOMIC DNA]</scope>
    <source>
        <strain evidence="2">M3125 / FGSC 7600</strain>
    </source>
</reference>
<name>W7MPA4_GIBM7</name>
<dbReference type="EMBL" id="CM000584">
    <property type="protein sequence ID" value="EWG52896.1"/>
    <property type="molecule type" value="Genomic_DNA"/>
</dbReference>
<dbReference type="VEuPathDB" id="FungiDB:FVEG_11484"/>
<dbReference type="AlphaFoldDB" id="W7MPA4"/>
<protein>
    <submittedName>
        <fullName evidence="1">Uncharacterized protein</fullName>
    </submittedName>
</protein>
<evidence type="ECO:0000313" key="1">
    <source>
        <dbReference type="EMBL" id="EWG52896.1"/>
    </source>
</evidence>
<dbReference type="Proteomes" id="UP000009096">
    <property type="component" value="Chromosome 7"/>
</dbReference>
<dbReference type="KEGG" id="fvr:FVEG_11484"/>
<gene>
    <name evidence="1" type="ORF">FVEG_11484</name>
</gene>
<dbReference type="HOGENOM" id="CLU_3406485_0_0_1"/>
<accession>W7MPA4</accession>
<organism evidence="1 2">
    <name type="scientific">Gibberella moniliformis (strain M3125 / FGSC 7600)</name>
    <name type="common">Maize ear and stalk rot fungus</name>
    <name type="synonym">Fusarium verticillioides</name>
    <dbReference type="NCBI Taxonomy" id="334819"/>
    <lineage>
        <taxon>Eukaryota</taxon>
        <taxon>Fungi</taxon>
        <taxon>Dikarya</taxon>
        <taxon>Ascomycota</taxon>
        <taxon>Pezizomycotina</taxon>
        <taxon>Sordariomycetes</taxon>
        <taxon>Hypocreomycetidae</taxon>
        <taxon>Hypocreales</taxon>
        <taxon>Nectriaceae</taxon>
        <taxon>Fusarium</taxon>
        <taxon>Fusarium fujikuroi species complex</taxon>
    </lineage>
</organism>
<evidence type="ECO:0000313" key="2">
    <source>
        <dbReference type="Proteomes" id="UP000009096"/>
    </source>
</evidence>
<dbReference type="EMBL" id="DS022258">
    <property type="protein sequence ID" value="EWG52896.1"/>
    <property type="molecule type" value="Genomic_DNA"/>
</dbReference>
<dbReference type="GeneID" id="30068996"/>